<protein>
    <submittedName>
        <fullName evidence="2">Ovule protein</fullName>
    </submittedName>
</protein>
<evidence type="ECO:0000313" key="1">
    <source>
        <dbReference type="Proteomes" id="UP000095287"/>
    </source>
</evidence>
<accession>A0A1I8AAY2</accession>
<dbReference type="AlphaFoldDB" id="A0A1I8AAY2"/>
<keyword evidence="1" id="KW-1185">Reference proteome</keyword>
<organism evidence="1 2">
    <name type="scientific">Steinernema glaseri</name>
    <dbReference type="NCBI Taxonomy" id="37863"/>
    <lineage>
        <taxon>Eukaryota</taxon>
        <taxon>Metazoa</taxon>
        <taxon>Ecdysozoa</taxon>
        <taxon>Nematoda</taxon>
        <taxon>Chromadorea</taxon>
        <taxon>Rhabditida</taxon>
        <taxon>Tylenchina</taxon>
        <taxon>Panagrolaimomorpha</taxon>
        <taxon>Strongyloidoidea</taxon>
        <taxon>Steinernematidae</taxon>
        <taxon>Steinernema</taxon>
    </lineage>
</organism>
<sequence length="73" mass="8300">MIFGPQKSDRLQTHREEEEKIHFDSVALLHLLINDKKSADTENGRLSSGSLFLFDFFGLKAQLSNNCKCPVFS</sequence>
<dbReference type="WBParaSite" id="L893_g372.t1">
    <property type="protein sequence ID" value="L893_g372.t1"/>
    <property type="gene ID" value="L893_g372"/>
</dbReference>
<name>A0A1I8AAY2_9BILA</name>
<evidence type="ECO:0000313" key="2">
    <source>
        <dbReference type="WBParaSite" id="L893_g372.t1"/>
    </source>
</evidence>
<dbReference type="Proteomes" id="UP000095287">
    <property type="component" value="Unplaced"/>
</dbReference>
<proteinExistence type="predicted"/>
<reference evidence="2" key="1">
    <citation type="submission" date="2016-11" db="UniProtKB">
        <authorList>
            <consortium name="WormBaseParasite"/>
        </authorList>
    </citation>
    <scope>IDENTIFICATION</scope>
</reference>